<dbReference type="AlphaFoldDB" id="A0A127A368"/>
<reference evidence="3 4" key="1">
    <citation type="submission" date="2016-02" db="EMBL/GenBank/DDBJ databases">
        <title>Complete genome of Sinomonas atrocyanea KCTC 3377.</title>
        <authorList>
            <person name="Kim K.M."/>
        </authorList>
    </citation>
    <scope>NUCLEOTIDE SEQUENCE [LARGE SCALE GENOMIC DNA]</scope>
    <source>
        <strain evidence="3 4">KCTC 3377</strain>
    </source>
</reference>
<evidence type="ECO:0000256" key="1">
    <source>
        <dbReference type="SAM" id="MobiDB-lite"/>
    </source>
</evidence>
<dbReference type="KEGG" id="satk:SA2016_3226"/>
<proteinExistence type="predicted"/>
<name>A0A127A368_9MICC</name>
<evidence type="ECO:0000256" key="2">
    <source>
        <dbReference type="SAM" id="SignalP"/>
    </source>
</evidence>
<dbReference type="RefSeq" id="WP_141305427.1">
    <property type="nucleotide sequence ID" value="NZ_BJMO01000009.1"/>
</dbReference>
<dbReference type="STRING" id="37927.SA2016_3226"/>
<organism evidence="3 4">
    <name type="scientific">Sinomonas atrocyanea</name>
    <dbReference type="NCBI Taxonomy" id="37927"/>
    <lineage>
        <taxon>Bacteria</taxon>
        <taxon>Bacillati</taxon>
        <taxon>Actinomycetota</taxon>
        <taxon>Actinomycetes</taxon>
        <taxon>Micrococcales</taxon>
        <taxon>Micrococcaceae</taxon>
        <taxon>Sinomonas</taxon>
    </lineage>
</organism>
<evidence type="ECO:0000313" key="4">
    <source>
        <dbReference type="Proteomes" id="UP000070134"/>
    </source>
</evidence>
<dbReference type="OrthoDB" id="4915665at2"/>
<feature type="compositionally biased region" description="Low complexity" evidence="1">
    <location>
        <begin position="43"/>
        <end position="60"/>
    </location>
</feature>
<accession>A0A127A368</accession>
<keyword evidence="4" id="KW-1185">Reference proteome</keyword>
<dbReference type="Proteomes" id="UP000070134">
    <property type="component" value="Chromosome"/>
</dbReference>
<evidence type="ECO:0000313" key="3">
    <source>
        <dbReference type="EMBL" id="AMM33889.1"/>
    </source>
</evidence>
<protein>
    <recommendedName>
        <fullName evidence="5">PknH-like extracellular domain-containing protein</fullName>
    </recommendedName>
</protein>
<evidence type="ECO:0008006" key="5">
    <source>
        <dbReference type="Google" id="ProtNLM"/>
    </source>
</evidence>
<keyword evidence="2" id="KW-0732">Signal</keyword>
<sequence precursor="true">MSGTRGARRVLSHGRRGARRLSRLAVAAAMVVLAAAGCSSGASAPPAAPTASQSQAAGAPAGPPTKVFTDDELMAIVNAVTVRPYGASDSRSFRIGATANAWPSITSTATPAECQPFATKNPFDIARDANVAFAQGAMPAFGGSDATASAGSGGPTTTAIVIVRSAPGDALASSDFHYTDSIASHCSQFSLKIDQGSTASSYSLRMLPAPKVGERAFAVLQKTSPGGPGDLGGTALHVLAGTLSISLSLSVAQDADAQPALDALAGIARKIIDQAANHPPTVRTPAPNSRTPEQLAALIRGVPGPDGSAPLVNAQLVPAPATSSARPTEPACTYDDAAYLGALAGSSMVQAQYSGSPAQKSFITLLAVSMAGSVAQPYPFDARAQALRTCRSVTENVMGVSQTRSWSSLRPLASVPRGDAGYAVVYELPDGTGERHIAVGARRGTLSVEANDIRRTDAEVQPAAEALVALVDQVFSKAGL</sequence>
<gene>
    <name evidence="3" type="ORF">SA2016_3226</name>
</gene>
<feature type="signal peptide" evidence="2">
    <location>
        <begin position="1"/>
        <end position="44"/>
    </location>
</feature>
<feature type="region of interest" description="Disordered" evidence="1">
    <location>
        <begin position="43"/>
        <end position="65"/>
    </location>
</feature>
<dbReference type="EMBL" id="CP014518">
    <property type="protein sequence ID" value="AMM33889.1"/>
    <property type="molecule type" value="Genomic_DNA"/>
</dbReference>
<feature type="chain" id="PRO_5007445687" description="PknH-like extracellular domain-containing protein" evidence="2">
    <location>
        <begin position="45"/>
        <end position="480"/>
    </location>
</feature>